<dbReference type="RefSeq" id="XP_067919663.1">
    <property type="nucleotide sequence ID" value="XM_068068361.1"/>
</dbReference>
<dbReference type="VEuPathDB" id="ToxoDB:CSUI_008227"/>
<gene>
    <name evidence="2" type="ORF">CSUI_008227</name>
</gene>
<proteinExistence type="predicted"/>
<dbReference type="EMBL" id="MIGC01004555">
    <property type="protein sequence ID" value="PHJ17949.1"/>
    <property type="molecule type" value="Genomic_DNA"/>
</dbReference>
<dbReference type="GeneID" id="94431572"/>
<dbReference type="Proteomes" id="UP000221165">
    <property type="component" value="Unassembled WGS sequence"/>
</dbReference>
<reference evidence="2 3" key="1">
    <citation type="journal article" date="2017" name="Int. J. Parasitol.">
        <title>The genome of the protozoan parasite Cystoisospora suis and a reverse vaccinology approach to identify vaccine candidates.</title>
        <authorList>
            <person name="Palmieri N."/>
            <person name="Shrestha A."/>
            <person name="Ruttkowski B."/>
            <person name="Beck T."/>
            <person name="Vogl C."/>
            <person name="Tomley F."/>
            <person name="Blake D.P."/>
            <person name="Joachim A."/>
        </authorList>
    </citation>
    <scope>NUCLEOTIDE SEQUENCE [LARGE SCALE GENOMIC DNA]</scope>
    <source>
        <strain evidence="2 3">Wien I</strain>
    </source>
</reference>
<keyword evidence="3" id="KW-1185">Reference proteome</keyword>
<evidence type="ECO:0000256" key="1">
    <source>
        <dbReference type="SAM" id="MobiDB-lite"/>
    </source>
</evidence>
<organism evidence="2 3">
    <name type="scientific">Cystoisospora suis</name>
    <dbReference type="NCBI Taxonomy" id="483139"/>
    <lineage>
        <taxon>Eukaryota</taxon>
        <taxon>Sar</taxon>
        <taxon>Alveolata</taxon>
        <taxon>Apicomplexa</taxon>
        <taxon>Conoidasida</taxon>
        <taxon>Coccidia</taxon>
        <taxon>Eucoccidiorida</taxon>
        <taxon>Eimeriorina</taxon>
        <taxon>Sarcocystidae</taxon>
        <taxon>Cystoisospora</taxon>
    </lineage>
</organism>
<sequence length="84" mass="9805">MRRRVYRRDHSFSEESVDLLQRHLSWRGVICVEEIMPRDRRETLGALKSRSSSQSPSTTYTSTSLVVTSPAVFDSYRFSFLEES</sequence>
<accession>A0A2C6KLE2</accession>
<comment type="caution">
    <text evidence="2">The sequence shown here is derived from an EMBL/GenBank/DDBJ whole genome shotgun (WGS) entry which is preliminary data.</text>
</comment>
<name>A0A2C6KLE2_9APIC</name>
<protein>
    <submittedName>
        <fullName evidence="2">Uncharacterized protein</fullName>
    </submittedName>
</protein>
<feature type="compositionally biased region" description="Low complexity" evidence="1">
    <location>
        <begin position="49"/>
        <end position="62"/>
    </location>
</feature>
<dbReference type="AlphaFoldDB" id="A0A2C6KLE2"/>
<feature type="region of interest" description="Disordered" evidence="1">
    <location>
        <begin position="43"/>
        <end position="62"/>
    </location>
</feature>
<evidence type="ECO:0000313" key="3">
    <source>
        <dbReference type="Proteomes" id="UP000221165"/>
    </source>
</evidence>
<evidence type="ECO:0000313" key="2">
    <source>
        <dbReference type="EMBL" id="PHJ17949.1"/>
    </source>
</evidence>